<sequence>MCYQLYNTCNRGIYCQAYGSDGPLLPKREAYRGEGGVWPCVMFYLGGDPARRCPNTKSMYRKAEDNDACSVCHPDRDGPLRRGTTELSTTQLAMMRRIGEMTNAQDTVLWALTEFVHPADLPLRRQTAAVEENGDDVDEGGRDFDAGQIVEVLDRYQTTLSSLIPCIGRELAEIRAISEVSPPLGEAYRGVVQELGMNEANIRRGIRRRSGGLTDLLLAGRVRPSLRGSNI</sequence>
<gene>
    <name evidence="1" type="ORF">BDY17DRAFT_92718</name>
</gene>
<reference evidence="1" key="1">
    <citation type="journal article" date="2020" name="Stud. Mycol.">
        <title>101 Dothideomycetes genomes: a test case for predicting lifestyles and emergence of pathogens.</title>
        <authorList>
            <person name="Haridas S."/>
            <person name="Albert R."/>
            <person name="Binder M."/>
            <person name="Bloem J."/>
            <person name="Labutti K."/>
            <person name="Salamov A."/>
            <person name="Andreopoulos B."/>
            <person name="Baker S."/>
            <person name="Barry K."/>
            <person name="Bills G."/>
            <person name="Bluhm B."/>
            <person name="Cannon C."/>
            <person name="Castanera R."/>
            <person name="Culley D."/>
            <person name="Daum C."/>
            <person name="Ezra D."/>
            <person name="Gonzalez J."/>
            <person name="Henrissat B."/>
            <person name="Kuo A."/>
            <person name="Liang C."/>
            <person name="Lipzen A."/>
            <person name="Lutzoni F."/>
            <person name="Magnuson J."/>
            <person name="Mondo S."/>
            <person name="Nolan M."/>
            <person name="Ohm R."/>
            <person name="Pangilinan J."/>
            <person name="Park H.-J."/>
            <person name="Ramirez L."/>
            <person name="Alfaro M."/>
            <person name="Sun H."/>
            <person name="Tritt A."/>
            <person name="Yoshinaga Y."/>
            <person name="Zwiers L.-H."/>
            <person name="Turgeon B."/>
            <person name="Goodwin S."/>
            <person name="Spatafora J."/>
            <person name="Crous P."/>
            <person name="Grigoriev I."/>
        </authorList>
    </citation>
    <scope>NUCLEOTIDE SEQUENCE</scope>
    <source>
        <strain evidence="1">CBS 113389</strain>
    </source>
</reference>
<accession>A0A6A6PXP1</accession>
<proteinExistence type="predicted"/>
<dbReference type="AlphaFoldDB" id="A0A6A6PXP1"/>
<name>A0A6A6PXP1_9PEZI</name>
<evidence type="ECO:0000313" key="1">
    <source>
        <dbReference type="EMBL" id="KAF2484870.1"/>
    </source>
</evidence>
<dbReference type="Proteomes" id="UP000799767">
    <property type="component" value="Unassembled WGS sequence"/>
</dbReference>
<dbReference type="GeneID" id="54479838"/>
<dbReference type="RefSeq" id="XP_033591439.1">
    <property type="nucleotide sequence ID" value="XM_033738837.1"/>
</dbReference>
<organism evidence="1 2">
    <name type="scientific">Neohortaea acidophila</name>
    <dbReference type="NCBI Taxonomy" id="245834"/>
    <lineage>
        <taxon>Eukaryota</taxon>
        <taxon>Fungi</taxon>
        <taxon>Dikarya</taxon>
        <taxon>Ascomycota</taxon>
        <taxon>Pezizomycotina</taxon>
        <taxon>Dothideomycetes</taxon>
        <taxon>Dothideomycetidae</taxon>
        <taxon>Mycosphaerellales</taxon>
        <taxon>Teratosphaeriaceae</taxon>
        <taxon>Neohortaea</taxon>
    </lineage>
</organism>
<evidence type="ECO:0000313" key="2">
    <source>
        <dbReference type="Proteomes" id="UP000799767"/>
    </source>
</evidence>
<protein>
    <submittedName>
        <fullName evidence="1">Uncharacterized protein</fullName>
    </submittedName>
</protein>
<dbReference type="EMBL" id="MU001633">
    <property type="protein sequence ID" value="KAF2484870.1"/>
    <property type="molecule type" value="Genomic_DNA"/>
</dbReference>
<keyword evidence="2" id="KW-1185">Reference proteome</keyword>